<dbReference type="Proteomes" id="UP000789525">
    <property type="component" value="Unassembled WGS sequence"/>
</dbReference>
<accession>A0ACA9MSK0</accession>
<reference evidence="1" key="1">
    <citation type="submission" date="2021-06" db="EMBL/GenBank/DDBJ databases">
        <authorList>
            <person name="Kallberg Y."/>
            <person name="Tangrot J."/>
            <person name="Rosling A."/>
        </authorList>
    </citation>
    <scope>NUCLEOTIDE SEQUENCE</scope>
    <source>
        <strain evidence="1">CL356</strain>
    </source>
</reference>
<keyword evidence="2" id="KW-1185">Reference proteome</keyword>
<evidence type="ECO:0000313" key="1">
    <source>
        <dbReference type="EMBL" id="CAG8605988.1"/>
    </source>
</evidence>
<protein>
    <submittedName>
        <fullName evidence="1">4058_t:CDS:1</fullName>
    </submittedName>
</protein>
<name>A0ACA9MSK0_9GLOM</name>
<gene>
    <name evidence="1" type="ORF">ACOLOM_LOCUS6854</name>
</gene>
<dbReference type="EMBL" id="CAJVPT010014611">
    <property type="protein sequence ID" value="CAG8605988.1"/>
    <property type="molecule type" value="Genomic_DNA"/>
</dbReference>
<proteinExistence type="predicted"/>
<evidence type="ECO:0000313" key="2">
    <source>
        <dbReference type="Proteomes" id="UP000789525"/>
    </source>
</evidence>
<sequence length="583" mass="66707">MTDESSASSSDHNVLEDENKDISGTFQLEYSELERNEEVFSQEGSDNKNIELFQQEKIAFYPYKEFEQIEKIGDGSCGDIFKATLKNTQRIVTIRPAPLSDEFKLQDLINEIKQHEKLEYNYNILRFHGISTQECWQQNDIKRPTAEQVHTALSEIDIDDVLSNYEILCSFDDISKEESSSKAKEIDGVEIPTSDINAESSESHRSANGIDNAELSEDADSTSQFDTDIQIDLPPVETFSEIDQYIKGLFQFYIDQFNMQHHSGQVALKVRKYMEGDKKNPTKVFAQVLQHPNFSYFTSLVGFFYRHGIGTLVDYEMAFEMYSMATNEMEYDILEESDDLLLFDRCKRENTIIGRISLGLLYYNGLGLKKDEKKAFQIFMDAAEDGSSWAQSCVGHCYYSGRGVDERDESKAFEWNFKSAKNGSLVGQCNLGYYYQGGIGTEFNEQEGFQLYLQAAEAGNIEAAYVAGYCYEVGKGVGKDERKTFEWYLKLGEQGYDIAQCDVGYCYYNGIGVAKDEEKAFEWYLKSAENDYSFGQLQVGKCYKNGYGTQKDILKMFHWLTKARDNGEQDAEDILQDIIDRMV</sequence>
<comment type="caution">
    <text evidence="1">The sequence shown here is derived from an EMBL/GenBank/DDBJ whole genome shotgun (WGS) entry which is preliminary data.</text>
</comment>
<organism evidence="1 2">
    <name type="scientific">Acaulospora colombiana</name>
    <dbReference type="NCBI Taxonomy" id="27376"/>
    <lineage>
        <taxon>Eukaryota</taxon>
        <taxon>Fungi</taxon>
        <taxon>Fungi incertae sedis</taxon>
        <taxon>Mucoromycota</taxon>
        <taxon>Glomeromycotina</taxon>
        <taxon>Glomeromycetes</taxon>
        <taxon>Diversisporales</taxon>
        <taxon>Acaulosporaceae</taxon>
        <taxon>Acaulospora</taxon>
    </lineage>
</organism>